<dbReference type="InterPro" id="IPR051336">
    <property type="entry name" value="RhoGEF_Guanine_NuclExch_SF"/>
</dbReference>
<name>A0A6S7IWF7_PARCT</name>
<dbReference type="PANTHER" id="PTHR22826:SF106">
    <property type="entry name" value="TRIO, ISOFORM A"/>
    <property type="match status" value="1"/>
</dbReference>
<dbReference type="Pfam" id="PF13716">
    <property type="entry name" value="CRAL_TRIO_2"/>
    <property type="match status" value="1"/>
</dbReference>
<dbReference type="InterPro" id="IPR001251">
    <property type="entry name" value="CRAL-TRIO_dom"/>
</dbReference>
<dbReference type="EMBL" id="CACRXK020012644">
    <property type="protein sequence ID" value="CAB4023726.1"/>
    <property type="molecule type" value="Genomic_DNA"/>
</dbReference>
<dbReference type="GO" id="GO:0019898">
    <property type="term" value="C:extrinsic component of membrane"/>
    <property type="evidence" value="ECO:0007669"/>
    <property type="project" value="TreeGrafter"/>
</dbReference>
<feature type="non-terminal residue" evidence="2">
    <location>
        <position position="1"/>
    </location>
</feature>
<accession>A0A6S7IWF7</accession>
<gene>
    <name evidence="2" type="ORF">PACLA_8A089190</name>
</gene>
<dbReference type="PANTHER" id="PTHR22826">
    <property type="entry name" value="RHO GUANINE EXCHANGE FACTOR-RELATED"/>
    <property type="match status" value="1"/>
</dbReference>
<reference evidence="2" key="1">
    <citation type="submission" date="2020-04" db="EMBL/GenBank/DDBJ databases">
        <authorList>
            <person name="Alioto T."/>
            <person name="Alioto T."/>
            <person name="Gomez Garrido J."/>
        </authorList>
    </citation>
    <scope>NUCLEOTIDE SEQUENCE</scope>
    <source>
        <strain evidence="2">A484AB</strain>
    </source>
</reference>
<sequence length="222" mass="26333">MSKSEIKRVYIVRPERKSFQRHLSKELGSKSKGNTRINTQVLIVKTFEELYQYIKQRNLTIDFGGTLQHDFRAWLAVQKMLTQYYLLVNNVTTSSTDVLHRIRDLTSGELGTRTPEKNTEHAQRKRLRNIEKKKIEILRRYSFTKAEEDGQRLHSYFQDPKLNENFQSLSKSPVYVLDKARFQQYYRKILAVRDSIEHAWKEGVGKMKSLASEQELYDRLIE</sequence>
<dbReference type="GO" id="GO:0005737">
    <property type="term" value="C:cytoplasm"/>
    <property type="evidence" value="ECO:0007669"/>
    <property type="project" value="TreeGrafter"/>
</dbReference>
<dbReference type="OrthoDB" id="6575879at2759"/>
<comment type="caution">
    <text evidence="2">The sequence shown here is derived from an EMBL/GenBank/DDBJ whole genome shotgun (WGS) entry which is preliminary data.</text>
</comment>
<evidence type="ECO:0000313" key="2">
    <source>
        <dbReference type="EMBL" id="CAB4023726.1"/>
    </source>
</evidence>
<protein>
    <submittedName>
        <fullName evidence="2">Uncharacterized protein</fullName>
    </submittedName>
</protein>
<keyword evidence="3" id="KW-1185">Reference proteome</keyword>
<keyword evidence="1" id="KW-0344">Guanine-nucleotide releasing factor</keyword>
<evidence type="ECO:0000313" key="3">
    <source>
        <dbReference type="Proteomes" id="UP001152795"/>
    </source>
</evidence>
<dbReference type="Proteomes" id="UP001152795">
    <property type="component" value="Unassembled WGS sequence"/>
</dbReference>
<dbReference type="AlphaFoldDB" id="A0A6S7IWF7"/>
<dbReference type="GO" id="GO:0005085">
    <property type="term" value="F:guanyl-nucleotide exchange factor activity"/>
    <property type="evidence" value="ECO:0007669"/>
    <property type="project" value="UniProtKB-KW"/>
</dbReference>
<evidence type="ECO:0000256" key="1">
    <source>
        <dbReference type="ARBA" id="ARBA00022658"/>
    </source>
</evidence>
<organism evidence="2 3">
    <name type="scientific">Paramuricea clavata</name>
    <name type="common">Red gorgonian</name>
    <name type="synonym">Violescent sea-whip</name>
    <dbReference type="NCBI Taxonomy" id="317549"/>
    <lineage>
        <taxon>Eukaryota</taxon>
        <taxon>Metazoa</taxon>
        <taxon>Cnidaria</taxon>
        <taxon>Anthozoa</taxon>
        <taxon>Octocorallia</taxon>
        <taxon>Malacalcyonacea</taxon>
        <taxon>Plexauridae</taxon>
        <taxon>Paramuricea</taxon>
    </lineage>
</organism>
<proteinExistence type="predicted"/>